<gene>
    <name evidence="1" type="primary">RBM28</name>
</gene>
<dbReference type="EMBL" id="HF584085">
    <property type="protein sequence ID" value="CCQ43582.1"/>
    <property type="molecule type" value="Genomic_DNA"/>
</dbReference>
<protein>
    <submittedName>
        <fullName evidence="1">Alternative protein RBM28</fullName>
    </submittedName>
</protein>
<name>L8ECH6_HUMAN</name>
<dbReference type="ChiTaRS" id="RBM28">
    <property type="organism name" value="human"/>
</dbReference>
<dbReference type="OrthoDB" id="439808at2759"/>
<reference evidence="1" key="1">
    <citation type="journal article" date="2013" name="PLoS ONE">
        <title>Direct detection of alternative open reading frames translation products in human significantly expands the proteome.</title>
        <authorList>
            <person name="Vanderperre B."/>
            <person name="Lucier J.-F."/>
            <person name="Motard J."/>
            <person name="Tremblay G."/>
            <person name="Vanderperre S."/>
            <person name="Wisztorski M."/>
            <person name="Salzet M."/>
            <person name="Boisvert F.-M."/>
            <person name="Roucou X."/>
        </authorList>
    </citation>
    <scope>NUCLEOTIDE SEQUENCE</scope>
</reference>
<proteinExistence type="predicted"/>
<dbReference type="AlphaFoldDB" id="L8ECH6"/>
<accession>L8ECH6</accession>
<sequence length="47" mass="6066">MNLNIRNQLKRRAERKRIWKRKKTMMMTMMMMKKMGFLMMKMKRKRI</sequence>
<organism evidence="1">
    <name type="scientific">Homo sapiens</name>
    <name type="common">Human</name>
    <dbReference type="NCBI Taxonomy" id="9606"/>
    <lineage>
        <taxon>Eukaryota</taxon>
        <taxon>Metazoa</taxon>
        <taxon>Chordata</taxon>
        <taxon>Craniata</taxon>
        <taxon>Vertebrata</taxon>
        <taxon>Euteleostomi</taxon>
        <taxon>Mammalia</taxon>
        <taxon>Eutheria</taxon>
        <taxon>Euarchontoglires</taxon>
        <taxon>Primates</taxon>
        <taxon>Haplorrhini</taxon>
        <taxon>Catarrhini</taxon>
        <taxon>Hominidae</taxon>
        <taxon>Homo</taxon>
    </lineage>
</organism>
<evidence type="ECO:0000313" key="1">
    <source>
        <dbReference type="EMBL" id="CCQ43582.1"/>
    </source>
</evidence>